<keyword evidence="2" id="KW-1185">Reference proteome</keyword>
<dbReference type="InterPro" id="IPR037914">
    <property type="entry name" value="SpoVT-AbrB_sf"/>
</dbReference>
<dbReference type="EMBL" id="JACJQL010000064">
    <property type="protein sequence ID" value="MBD2254763.1"/>
    <property type="molecule type" value="Genomic_DNA"/>
</dbReference>
<dbReference type="Pfam" id="PF15937">
    <property type="entry name" value="PrlF_antitoxin"/>
    <property type="match status" value="1"/>
</dbReference>
<evidence type="ECO:0000313" key="2">
    <source>
        <dbReference type="Proteomes" id="UP000621307"/>
    </source>
</evidence>
<sequence>MAIKPVLCSESTLTDRYQTTVPEPIRKALGLNKRDKICYTIQPDGQVVISRAEQTENDPIIEQFLRFIAEDIQKNPQHLKAINSDLVSRIQSLVADVDFHIDEPLLDEDE</sequence>
<dbReference type="Proteomes" id="UP000621307">
    <property type="component" value="Unassembled WGS sequence"/>
</dbReference>
<proteinExistence type="predicted"/>
<evidence type="ECO:0000313" key="1">
    <source>
        <dbReference type="EMBL" id="MBD2254763.1"/>
    </source>
</evidence>
<dbReference type="RefSeq" id="WP_190571163.1">
    <property type="nucleotide sequence ID" value="NZ_JACJQL010000064.1"/>
</dbReference>
<name>A0ABR8BLJ7_9NOSO</name>
<protein>
    <submittedName>
        <fullName evidence="1">Type II toxin-antitoxin system PrlF family antitoxin</fullName>
    </submittedName>
</protein>
<gene>
    <name evidence="1" type="ORF">H6G14_26365</name>
</gene>
<dbReference type="InterPro" id="IPR031848">
    <property type="entry name" value="PrlF_antitoxin"/>
</dbReference>
<accession>A0ABR8BLJ7</accession>
<comment type="caution">
    <text evidence="1">The sequence shown here is derived from an EMBL/GenBank/DDBJ whole genome shotgun (WGS) entry which is preliminary data.</text>
</comment>
<dbReference type="Gene3D" id="2.10.260.10">
    <property type="match status" value="1"/>
</dbReference>
<dbReference type="SUPFAM" id="SSF89447">
    <property type="entry name" value="AbrB/MazE/MraZ-like"/>
    <property type="match status" value="1"/>
</dbReference>
<reference evidence="1 2" key="1">
    <citation type="journal article" date="2020" name="ISME J.">
        <title>Comparative genomics reveals insights into cyanobacterial evolution and habitat adaptation.</title>
        <authorList>
            <person name="Chen M.Y."/>
            <person name="Teng W.K."/>
            <person name="Zhao L."/>
            <person name="Hu C.X."/>
            <person name="Zhou Y.K."/>
            <person name="Han B.P."/>
            <person name="Song L.R."/>
            <person name="Shu W.S."/>
        </authorList>
    </citation>
    <scope>NUCLEOTIDE SEQUENCE [LARGE SCALE GENOMIC DNA]</scope>
    <source>
        <strain evidence="1 2">FACHB-3921</strain>
    </source>
</reference>
<organism evidence="1 2">
    <name type="scientific">Nostoc parmelioides FACHB-3921</name>
    <dbReference type="NCBI Taxonomy" id="2692909"/>
    <lineage>
        <taxon>Bacteria</taxon>
        <taxon>Bacillati</taxon>
        <taxon>Cyanobacteriota</taxon>
        <taxon>Cyanophyceae</taxon>
        <taxon>Nostocales</taxon>
        <taxon>Nostocaceae</taxon>
        <taxon>Nostoc</taxon>
    </lineage>
</organism>
<dbReference type="NCBIfam" id="NF007429">
    <property type="entry name" value="PRK09974.1"/>
    <property type="match status" value="1"/>
</dbReference>